<sequence length="120" mass="13776">MNATHLLDLKAFENFITVLWNIRNSHNNALFQGKEEDAQLIWEWARTLGDYFQIFNSSHVAMNPRPPRSHRLVKPLIDVIQINVDATIHDTTVGIGIIVRNSDGFVLGGRMVYLDYKLDI</sequence>
<name>A0ABR0PF53_GOSAR</name>
<dbReference type="Proteomes" id="UP001358586">
    <property type="component" value="Chromosome 7"/>
</dbReference>
<evidence type="ECO:0000313" key="2">
    <source>
        <dbReference type="Proteomes" id="UP001358586"/>
    </source>
</evidence>
<protein>
    <submittedName>
        <fullName evidence="1">Uncharacterized protein</fullName>
    </submittedName>
</protein>
<keyword evidence="2" id="KW-1185">Reference proteome</keyword>
<comment type="caution">
    <text evidence="1">The sequence shown here is derived from an EMBL/GenBank/DDBJ whole genome shotgun (WGS) entry which is preliminary data.</text>
</comment>
<accession>A0ABR0PF53</accession>
<proteinExistence type="predicted"/>
<reference evidence="1 2" key="1">
    <citation type="submission" date="2023-03" db="EMBL/GenBank/DDBJ databases">
        <title>WGS of Gossypium arboreum.</title>
        <authorList>
            <person name="Yu D."/>
        </authorList>
    </citation>
    <scope>NUCLEOTIDE SEQUENCE [LARGE SCALE GENOMIC DNA]</scope>
    <source>
        <tissue evidence="1">Leaf</tissue>
    </source>
</reference>
<evidence type="ECO:0000313" key="1">
    <source>
        <dbReference type="EMBL" id="KAK5819937.1"/>
    </source>
</evidence>
<organism evidence="1 2">
    <name type="scientific">Gossypium arboreum</name>
    <name type="common">Tree cotton</name>
    <name type="synonym">Gossypium nanking</name>
    <dbReference type="NCBI Taxonomy" id="29729"/>
    <lineage>
        <taxon>Eukaryota</taxon>
        <taxon>Viridiplantae</taxon>
        <taxon>Streptophyta</taxon>
        <taxon>Embryophyta</taxon>
        <taxon>Tracheophyta</taxon>
        <taxon>Spermatophyta</taxon>
        <taxon>Magnoliopsida</taxon>
        <taxon>eudicotyledons</taxon>
        <taxon>Gunneridae</taxon>
        <taxon>Pentapetalae</taxon>
        <taxon>rosids</taxon>
        <taxon>malvids</taxon>
        <taxon>Malvales</taxon>
        <taxon>Malvaceae</taxon>
        <taxon>Malvoideae</taxon>
        <taxon>Gossypium</taxon>
    </lineage>
</organism>
<gene>
    <name evidence="1" type="ORF">PVK06_024972</name>
</gene>
<dbReference type="EMBL" id="JARKNE010000007">
    <property type="protein sequence ID" value="KAK5819937.1"/>
    <property type="molecule type" value="Genomic_DNA"/>
</dbReference>